<dbReference type="AlphaFoldDB" id="A0AA41X1L1"/>
<accession>A0AA41X1L1</accession>
<dbReference type="SUPFAM" id="SSF54593">
    <property type="entry name" value="Glyoxalase/Bleomycin resistance protein/Dihydroxybiphenyl dioxygenase"/>
    <property type="match status" value="1"/>
</dbReference>
<dbReference type="Proteomes" id="UP001156102">
    <property type="component" value="Unassembled WGS sequence"/>
</dbReference>
<evidence type="ECO:0008006" key="3">
    <source>
        <dbReference type="Google" id="ProtNLM"/>
    </source>
</evidence>
<reference evidence="1" key="1">
    <citation type="submission" date="2022-07" db="EMBL/GenBank/DDBJ databases">
        <authorList>
            <person name="Li W.-J."/>
            <person name="Deng Q.-Q."/>
        </authorList>
    </citation>
    <scope>NUCLEOTIDE SEQUENCE</scope>
    <source>
        <strain evidence="1">SYSU M60031</strain>
    </source>
</reference>
<gene>
    <name evidence="1" type="ORF">NK662_00005</name>
</gene>
<evidence type="ECO:0000313" key="2">
    <source>
        <dbReference type="Proteomes" id="UP001156102"/>
    </source>
</evidence>
<evidence type="ECO:0000313" key="1">
    <source>
        <dbReference type="EMBL" id="MCP8966917.1"/>
    </source>
</evidence>
<comment type="caution">
    <text evidence="1">The sequence shown here is derived from an EMBL/GenBank/DDBJ whole genome shotgun (WGS) entry which is preliminary data.</text>
</comment>
<dbReference type="InterPro" id="IPR029068">
    <property type="entry name" value="Glyas_Bleomycin-R_OHBP_Dase"/>
</dbReference>
<dbReference type="EMBL" id="JANCLT010000001">
    <property type="protein sequence ID" value="MCP8966917.1"/>
    <property type="molecule type" value="Genomic_DNA"/>
</dbReference>
<name>A0AA41X1L1_9BACI</name>
<protein>
    <recommendedName>
        <fullName evidence="3">Glyoxalase</fullName>
    </recommendedName>
</protein>
<dbReference type="RefSeq" id="WP_254756105.1">
    <property type="nucleotide sequence ID" value="NZ_JANCLT010000001.1"/>
</dbReference>
<organism evidence="1 2">
    <name type="scientific">Ectobacillus ponti</name>
    <dbReference type="NCBI Taxonomy" id="2961894"/>
    <lineage>
        <taxon>Bacteria</taxon>
        <taxon>Bacillati</taxon>
        <taxon>Bacillota</taxon>
        <taxon>Bacilli</taxon>
        <taxon>Bacillales</taxon>
        <taxon>Bacillaceae</taxon>
        <taxon>Ectobacillus</taxon>
    </lineage>
</organism>
<sequence>MKNQRQIHSSLAVLLVSDLEASKAYCRDMLGCEVTEWWVIRDGFAGLGV</sequence>
<keyword evidence="2" id="KW-1185">Reference proteome</keyword>
<proteinExistence type="predicted"/>